<dbReference type="Gene3D" id="3.40.605.10">
    <property type="entry name" value="Aldehyde Dehydrogenase, Chain A, domain 1"/>
    <property type="match status" value="1"/>
</dbReference>
<dbReference type="FunFam" id="3.40.309.10:FF:000004">
    <property type="entry name" value="Succinate-semialdehyde dehydrogenase I"/>
    <property type="match status" value="1"/>
</dbReference>
<dbReference type="Gene3D" id="3.40.309.10">
    <property type="entry name" value="Aldehyde Dehydrogenase, Chain A, domain 2"/>
    <property type="match status" value="1"/>
</dbReference>
<dbReference type="GO" id="GO:0009450">
    <property type="term" value="P:gamma-aminobutyric acid catabolic process"/>
    <property type="evidence" value="ECO:0007669"/>
    <property type="project" value="TreeGrafter"/>
</dbReference>
<evidence type="ECO:0000259" key="9">
    <source>
        <dbReference type="Pfam" id="PF00171"/>
    </source>
</evidence>
<organism evidence="10">
    <name type="scientific">Pinguiococcus pyrenoidosus</name>
    <dbReference type="NCBI Taxonomy" id="172671"/>
    <lineage>
        <taxon>Eukaryota</taxon>
        <taxon>Sar</taxon>
        <taxon>Stramenopiles</taxon>
        <taxon>Ochrophyta</taxon>
        <taxon>Pinguiophyceae</taxon>
        <taxon>Pinguiochrysidales</taxon>
        <taxon>Pinguiochrysidaceae</taxon>
        <taxon>Pinguiococcus</taxon>
    </lineage>
</organism>
<protein>
    <recommendedName>
        <fullName evidence="4">Succinate-semialdehyde dehydrogenase, mitochondrial</fullName>
        <ecNumber evidence="3">1.2.1.24</ecNumber>
    </recommendedName>
    <alternativeName>
        <fullName evidence="6">NAD(+)-dependent succinic semialdehyde dehydrogenase</fullName>
    </alternativeName>
</protein>
<keyword evidence="5 8" id="KW-0560">Oxidoreductase</keyword>
<feature type="active site" evidence="7">
    <location>
        <position position="165"/>
    </location>
</feature>
<dbReference type="GO" id="GO:0004777">
    <property type="term" value="F:succinate-semialdehyde dehydrogenase (NAD+) activity"/>
    <property type="evidence" value="ECO:0007669"/>
    <property type="project" value="UniProtKB-EC"/>
</dbReference>
<dbReference type="InterPro" id="IPR016161">
    <property type="entry name" value="Ald_DH/histidinol_DH"/>
</dbReference>
<dbReference type="InterPro" id="IPR016160">
    <property type="entry name" value="Ald_DH_CS_CYS"/>
</dbReference>
<reference evidence="10" key="1">
    <citation type="submission" date="2021-01" db="EMBL/GenBank/DDBJ databases">
        <authorList>
            <person name="Corre E."/>
            <person name="Pelletier E."/>
            <person name="Niang G."/>
            <person name="Scheremetjew M."/>
            <person name="Finn R."/>
            <person name="Kale V."/>
            <person name="Holt S."/>
            <person name="Cochrane G."/>
            <person name="Meng A."/>
            <person name="Brown T."/>
            <person name="Cohen L."/>
        </authorList>
    </citation>
    <scope>NUCLEOTIDE SEQUENCE</scope>
    <source>
        <strain evidence="10">CCMP2078</strain>
    </source>
</reference>
<dbReference type="PANTHER" id="PTHR43353">
    <property type="entry name" value="SUCCINATE-SEMIALDEHYDE DEHYDROGENASE, MITOCHONDRIAL"/>
    <property type="match status" value="1"/>
</dbReference>
<dbReference type="Pfam" id="PF00171">
    <property type="entry name" value="Aldedh"/>
    <property type="match status" value="1"/>
</dbReference>
<evidence type="ECO:0000313" key="10">
    <source>
        <dbReference type="EMBL" id="CAD8262430.1"/>
    </source>
</evidence>
<evidence type="ECO:0000256" key="4">
    <source>
        <dbReference type="ARBA" id="ARBA00019842"/>
    </source>
</evidence>
<dbReference type="InterPro" id="IPR015590">
    <property type="entry name" value="Aldehyde_DH_dom"/>
</dbReference>
<dbReference type="FunFam" id="3.40.605.10:FF:000063">
    <property type="entry name" value="Succinate-semialdehyde dehydrogenase, mitochondrial"/>
    <property type="match status" value="1"/>
</dbReference>
<evidence type="ECO:0000256" key="3">
    <source>
        <dbReference type="ARBA" id="ARBA00013051"/>
    </source>
</evidence>
<accession>A0A7R9UD86</accession>
<name>A0A7R9UD86_9STRA</name>
<dbReference type="EMBL" id="HBEA01015637">
    <property type="protein sequence ID" value="CAD8262430.1"/>
    <property type="molecule type" value="Transcribed_RNA"/>
</dbReference>
<evidence type="ECO:0000256" key="6">
    <source>
        <dbReference type="ARBA" id="ARBA00030806"/>
    </source>
</evidence>
<dbReference type="PROSITE" id="PS00687">
    <property type="entry name" value="ALDEHYDE_DEHYDR_GLU"/>
    <property type="match status" value="1"/>
</dbReference>
<dbReference type="InterPro" id="IPR029510">
    <property type="entry name" value="Ald_DH_CS_GLU"/>
</dbReference>
<dbReference type="PANTHER" id="PTHR43353:SF5">
    <property type="entry name" value="SUCCINATE-SEMIALDEHYDE DEHYDROGENASE, MITOCHONDRIAL"/>
    <property type="match status" value="1"/>
</dbReference>
<evidence type="ECO:0000256" key="5">
    <source>
        <dbReference type="ARBA" id="ARBA00023002"/>
    </source>
</evidence>
<feature type="domain" description="Aldehyde dehydrogenase" evidence="9">
    <location>
        <begin position="1"/>
        <end position="389"/>
    </location>
</feature>
<dbReference type="InterPro" id="IPR016163">
    <property type="entry name" value="Ald_DH_C"/>
</dbReference>
<gene>
    <name evidence="10" type="ORF">PPYR1160_LOCUS11932</name>
</gene>
<sequence>MTLECGKPIAESQAEVAYAASFVEFFSEQVRRINGDILPTPSENKHIFITREPVGVVAAITPWNFPAAMVTRKAAPALAAGCSMILKPAEATPLTALLLAKAAERAGMPPGVLNVVPASRVDGQQIGEVLCRDDRVRKLSFTGSTEVGKLLYRSCADSVKRMSLELGGNAPFLAFDGCNVEAAVKALMANKFRNAGQTCICTNRVLVQKGCQEEFLEVLRFEMSKLNVGHGLNLDTTIGPLISMKGKEKVEGLVCSAVAEGAQMVELPGYSETGFDGTNFYPPSLLIDVQPSMSIAREEVFGPVVSVTTFSTEEEGVNLANDTPFGLASYFFSGNTAQCFRVAGALEYGMVGVNEGLLSTAVAPFGGIKQSGIGREGSVYGVDEYLEMKYQAWNPLV</sequence>
<dbReference type="EC" id="1.2.1.24" evidence="3"/>
<dbReference type="InterPro" id="IPR016162">
    <property type="entry name" value="Ald_DH_N"/>
</dbReference>
<dbReference type="InterPro" id="IPR050740">
    <property type="entry name" value="Aldehyde_DH_Superfamily"/>
</dbReference>
<dbReference type="CDD" id="cd07103">
    <property type="entry name" value="ALDH_F5_SSADH_GabD"/>
    <property type="match status" value="1"/>
</dbReference>
<comment type="similarity">
    <text evidence="2 8">Belongs to the aldehyde dehydrogenase family.</text>
</comment>
<evidence type="ECO:0000256" key="8">
    <source>
        <dbReference type="RuleBase" id="RU003345"/>
    </source>
</evidence>
<evidence type="ECO:0000256" key="2">
    <source>
        <dbReference type="ARBA" id="ARBA00009986"/>
    </source>
</evidence>
<evidence type="ECO:0000256" key="1">
    <source>
        <dbReference type="ARBA" id="ARBA00005176"/>
    </source>
</evidence>
<proteinExistence type="inferred from homology"/>
<dbReference type="PROSITE" id="PS00070">
    <property type="entry name" value="ALDEHYDE_DEHYDR_CYS"/>
    <property type="match status" value="1"/>
</dbReference>
<comment type="pathway">
    <text evidence="1">Amino-acid degradation; 4-aminobutanoate degradation.</text>
</comment>
<dbReference type="AlphaFoldDB" id="A0A7R9UD86"/>
<evidence type="ECO:0000256" key="7">
    <source>
        <dbReference type="PROSITE-ProRule" id="PRU10007"/>
    </source>
</evidence>
<dbReference type="SUPFAM" id="SSF53720">
    <property type="entry name" value="ALDH-like"/>
    <property type="match status" value="1"/>
</dbReference>